<sequence>MFDYIVKDVMEVVGYLPIGILCGILAVAIYLVCVWHAGRKRHLDIHLSDGSSEIDDNDVPAVTSAGTHIWNSMVWFLLGVYLAVMFVTVFLSREPGSRQGIDMTLFGTWGETPQAHAFVIENILLFVPFGILYPLAVSATDRKPDLRKKIGWEKFTVLWGFLISVGIETVQLITERGYCQLDDVVMNTLGALVGYVVFASLKFMIKKK</sequence>
<protein>
    <submittedName>
        <fullName evidence="3">VanZ family protein</fullName>
    </submittedName>
</protein>
<evidence type="ECO:0000259" key="2">
    <source>
        <dbReference type="Pfam" id="PF04892"/>
    </source>
</evidence>
<evidence type="ECO:0000313" key="3">
    <source>
        <dbReference type="EMBL" id="RGS41428.1"/>
    </source>
</evidence>
<feature type="transmembrane region" description="Helical" evidence="1">
    <location>
        <begin position="74"/>
        <end position="93"/>
    </location>
</feature>
<feature type="transmembrane region" description="Helical" evidence="1">
    <location>
        <begin position="155"/>
        <end position="173"/>
    </location>
</feature>
<dbReference type="AlphaFoldDB" id="A0A412IR83"/>
<dbReference type="EMBL" id="QRVK01000020">
    <property type="protein sequence ID" value="RGS41428.1"/>
    <property type="molecule type" value="Genomic_DNA"/>
</dbReference>
<keyword evidence="1" id="KW-0812">Transmembrane</keyword>
<organism evidence="3 4">
    <name type="scientific">Coprococcus eutactus</name>
    <dbReference type="NCBI Taxonomy" id="33043"/>
    <lineage>
        <taxon>Bacteria</taxon>
        <taxon>Bacillati</taxon>
        <taxon>Bacillota</taxon>
        <taxon>Clostridia</taxon>
        <taxon>Lachnospirales</taxon>
        <taxon>Lachnospiraceae</taxon>
        <taxon>Coprococcus</taxon>
    </lineage>
</organism>
<dbReference type="Pfam" id="PF04892">
    <property type="entry name" value="VanZ"/>
    <property type="match status" value="1"/>
</dbReference>
<dbReference type="InterPro" id="IPR006976">
    <property type="entry name" value="VanZ-like"/>
</dbReference>
<name>A0A412IR83_9FIRM</name>
<keyword evidence="1" id="KW-0472">Membrane</keyword>
<evidence type="ECO:0000313" key="4">
    <source>
        <dbReference type="Proteomes" id="UP000283295"/>
    </source>
</evidence>
<feature type="transmembrane region" description="Helical" evidence="1">
    <location>
        <begin position="12"/>
        <end position="33"/>
    </location>
</feature>
<feature type="transmembrane region" description="Helical" evidence="1">
    <location>
        <begin position="185"/>
        <end position="205"/>
    </location>
</feature>
<dbReference type="OrthoDB" id="4822551at2"/>
<feature type="domain" description="VanZ-like" evidence="2">
    <location>
        <begin position="81"/>
        <end position="199"/>
    </location>
</feature>
<accession>A0A412IR83</accession>
<reference evidence="3 4" key="1">
    <citation type="submission" date="2018-08" db="EMBL/GenBank/DDBJ databases">
        <title>A genome reference for cultivated species of the human gut microbiota.</title>
        <authorList>
            <person name="Zou Y."/>
            <person name="Xue W."/>
            <person name="Luo G."/>
        </authorList>
    </citation>
    <scope>NUCLEOTIDE SEQUENCE [LARGE SCALE GENOMIC DNA]</scope>
    <source>
        <strain evidence="3 4">AF22-21</strain>
    </source>
</reference>
<keyword evidence="1" id="KW-1133">Transmembrane helix</keyword>
<dbReference type="PANTHER" id="PTHR36834:SF1">
    <property type="entry name" value="INTEGRAL MEMBRANE PROTEIN"/>
    <property type="match status" value="1"/>
</dbReference>
<dbReference type="InterPro" id="IPR053150">
    <property type="entry name" value="Teicoplanin_resist-assoc"/>
</dbReference>
<proteinExistence type="predicted"/>
<gene>
    <name evidence="3" type="ORF">DWX94_08750</name>
</gene>
<evidence type="ECO:0000256" key="1">
    <source>
        <dbReference type="SAM" id="Phobius"/>
    </source>
</evidence>
<dbReference type="PANTHER" id="PTHR36834">
    <property type="entry name" value="MEMBRANE PROTEIN-RELATED"/>
    <property type="match status" value="1"/>
</dbReference>
<dbReference type="Proteomes" id="UP000283295">
    <property type="component" value="Unassembled WGS sequence"/>
</dbReference>
<feature type="transmembrane region" description="Helical" evidence="1">
    <location>
        <begin position="113"/>
        <end position="135"/>
    </location>
</feature>
<comment type="caution">
    <text evidence="3">The sequence shown here is derived from an EMBL/GenBank/DDBJ whole genome shotgun (WGS) entry which is preliminary data.</text>
</comment>